<organism evidence="6">
    <name type="scientific">marine metagenome</name>
    <dbReference type="NCBI Taxonomy" id="408172"/>
    <lineage>
        <taxon>unclassified sequences</taxon>
        <taxon>metagenomes</taxon>
        <taxon>ecological metagenomes</taxon>
    </lineage>
</organism>
<proteinExistence type="predicted"/>
<dbReference type="PANTHER" id="PTHR10961">
    <property type="entry name" value="PEROXISOMAL SARCOSINE OXIDASE"/>
    <property type="match status" value="1"/>
</dbReference>
<keyword evidence="4" id="KW-0560">Oxidoreductase</keyword>
<evidence type="ECO:0000256" key="1">
    <source>
        <dbReference type="ARBA" id="ARBA00001974"/>
    </source>
</evidence>
<evidence type="ECO:0000256" key="4">
    <source>
        <dbReference type="ARBA" id="ARBA00023002"/>
    </source>
</evidence>
<dbReference type="AlphaFoldDB" id="A0A382TZT8"/>
<dbReference type="GO" id="GO:0008115">
    <property type="term" value="F:sarcosine oxidase activity"/>
    <property type="evidence" value="ECO:0007669"/>
    <property type="project" value="TreeGrafter"/>
</dbReference>
<evidence type="ECO:0000256" key="3">
    <source>
        <dbReference type="ARBA" id="ARBA00022827"/>
    </source>
</evidence>
<dbReference type="InterPro" id="IPR045170">
    <property type="entry name" value="MTOX"/>
</dbReference>
<keyword evidence="2" id="KW-0285">Flavoprotein</keyword>
<dbReference type="EMBL" id="UINC01140210">
    <property type="protein sequence ID" value="SVD27217.1"/>
    <property type="molecule type" value="Genomic_DNA"/>
</dbReference>
<dbReference type="Pfam" id="PF01266">
    <property type="entry name" value="DAO"/>
    <property type="match status" value="1"/>
</dbReference>
<dbReference type="PANTHER" id="PTHR10961:SF7">
    <property type="entry name" value="FAD DEPENDENT OXIDOREDUCTASE DOMAIN-CONTAINING PROTEIN"/>
    <property type="match status" value="1"/>
</dbReference>
<dbReference type="InterPro" id="IPR006076">
    <property type="entry name" value="FAD-dep_OxRdtase"/>
</dbReference>
<name>A0A382TZT8_9ZZZZ</name>
<comment type="cofactor">
    <cofactor evidence="1">
        <name>FAD</name>
        <dbReference type="ChEBI" id="CHEBI:57692"/>
    </cofactor>
</comment>
<dbReference type="SUPFAM" id="SSF54373">
    <property type="entry name" value="FAD-linked reductases, C-terminal domain"/>
    <property type="match status" value="1"/>
</dbReference>
<reference evidence="6" key="1">
    <citation type="submission" date="2018-05" db="EMBL/GenBank/DDBJ databases">
        <authorList>
            <person name="Lanie J.A."/>
            <person name="Ng W.-L."/>
            <person name="Kazmierczak K.M."/>
            <person name="Andrzejewski T.M."/>
            <person name="Davidsen T.M."/>
            <person name="Wayne K.J."/>
            <person name="Tettelin H."/>
            <person name="Glass J.I."/>
            <person name="Rusch D."/>
            <person name="Podicherti R."/>
            <person name="Tsui H.-C.T."/>
            <person name="Winkler M.E."/>
        </authorList>
    </citation>
    <scope>NUCLEOTIDE SEQUENCE</scope>
</reference>
<feature type="domain" description="FAD dependent oxidoreductase" evidence="5">
    <location>
        <begin position="2"/>
        <end position="204"/>
    </location>
</feature>
<evidence type="ECO:0000256" key="2">
    <source>
        <dbReference type="ARBA" id="ARBA00022630"/>
    </source>
</evidence>
<sequence length="225" mass="25339">VAYSSRAMTLGAEIHGREKVVSWKNHTDQVEVITDKATYYGNKLLICSGAWTSDLLPNLSSLLMPERQVVGWFQPIEPKMYTPENFPVFNLLWKGERYYGFPVYSVPGVKIGRYHHLRQAVNPDTMDREPNQDDELVLREFLNQVFPSVAGSTLSLETCIFTNTPDEHFLLDHYDGLDRIWVASGFSGHGFKFAAVIGEIMANLAGDQDPGYDISLFKAGRFAIG</sequence>
<dbReference type="GO" id="GO:0050660">
    <property type="term" value="F:flavin adenine dinucleotide binding"/>
    <property type="evidence" value="ECO:0007669"/>
    <property type="project" value="InterPro"/>
</dbReference>
<feature type="non-terminal residue" evidence="6">
    <location>
        <position position="1"/>
    </location>
</feature>
<dbReference type="Gene3D" id="3.30.9.10">
    <property type="entry name" value="D-Amino Acid Oxidase, subunit A, domain 2"/>
    <property type="match status" value="1"/>
</dbReference>
<protein>
    <recommendedName>
        <fullName evidence="5">FAD dependent oxidoreductase domain-containing protein</fullName>
    </recommendedName>
</protein>
<keyword evidence="3" id="KW-0274">FAD</keyword>
<dbReference type="SUPFAM" id="SSF51905">
    <property type="entry name" value="FAD/NAD(P)-binding domain"/>
    <property type="match status" value="1"/>
</dbReference>
<dbReference type="InterPro" id="IPR036188">
    <property type="entry name" value="FAD/NAD-bd_sf"/>
</dbReference>
<evidence type="ECO:0000259" key="5">
    <source>
        <dbReference type="Pfam" id="PF01266"/>
    </source>
</evidence>
<accession>A0A382TZT8</accession>
<evidence type="ECO:0000313" key="6">
    <source>
        <dbReference type="EMBL" id="SVD27217.1"/>
    </source>
</evidence>
<gene>
    <name evidence="6" type="ORF">METZ01_LOCUS380071</name>
</gene>
<dbReference type="Gene3D" id="3.50.50.60">
    <property type="entry name" value="FAD/NAD(P)-binding domain"/>
    <property type="match status" value="1"/>
</dbReference>